<reference evidence="1 2" key="1">
    <citation type="submission" date="2015-11" db="EMBL/GenBank/DDBJ databases">
        <title>Draft genome of Sulfurovum riftiae 1812E, a member of the Epsilonproteobacteria isolated from the tube of the deep-sea hydrothermal vent tubewom Riftia pachyptila.</title>
        <authorList>
            <person name="Vetriani C."/>
            <person name="Giovannelli D."/>
        </authorList>
    </citation>
    <scope>NUCLEOTIDE SEQUENCE [LARGE SCALE GENOMIC DNA]</scope>
    <source>
        <strain evidence="1 2">1812E</strain>
    </source>
</reference>
<dbReference type="OrthoDB" id="5334360at2"/>
<dbReference type="RefSeq" id="WP_067330642.1">
    <property type="nucleotide sequence ID" value="NZ_LNKT01000023.1"/>
</dbReference>
<comment type="caution">
    <text evidence="1">The sequence shown here is derived from an EMBL/GenBank/DDBJ whole genome shotgun (WGS) entry which is preliminary data.</text>
</comment>
<accession>A0A151CG31</accession>
<dbReference type="Proteomes" id="UP000075359">
    <property type="component" value="Unassembled WGS sequence"/>
</dbReference>
<sequence length="140" mass="16039">MIGFLRQITLLTAATTAFTMAEGYTQADRILDMQKMAQAMQDIQSGFFYNNVDIVKAGTKVLKDTIVNVRPIDAEVNNKDIYEKWLNNDLKMTRKIQKKIKNKATDIEERFSDGDAVQALQAYSKIAGQCMKCHVRLRKW</sequence>
<evidence type="ECO:0000313" key="2">
    <source>
        <dbReference type="Proteomes" id="UP000075359"/>
    </source>
</evidence>
<proteinExistence type="predicted"/>
<dbReference type="STRING" id="1630136.AS592_06480"/>
<evidence type="ECO:0000313" key="1">
    <source>
        <dbReference type="EMBL" id="KYJ86449.1"/>
    </source>
</evidence>
<dbReference type="AlphaFoldDB" id="A0A151CG31"/>
<dbReference type="EMBL" id="LNKT01000023">
    <property type="protein sequence ID" value="KYJ86449.1"/>
    <property type="molecule type" value="Genomic_DNA"/>
</dbReference>
<organism evidence="1 2">
    <name type="scientific">Sulfurovum riftiae</name>
    <dbReference type="NCBI Taxonomy" id="1630136"/>
    <lineage>
        <taxon>Bacteria</taxon>
        <taxon>Pseudomonadati</taxon>
        <taxon>Campylobacterota</taxon>
        <taxon>Epsilonproteobacteria</taxon>
        <taxon>Campylobacterales</taxon>
        <taxon>Sulfurovaceae</taxon>
        <taxon>Sulfurovum</taxon>
    </lineage>
</organism>
<keyword evidence="2" id="KW-1185">Reference proteome</keyword>
<evidence type="ECO:0008006" key="3">
    <source>
        <dbReference type="Google" id="ProtNLM"/>
    </source>
</evidence>
<protein>
    <recommendedName>
        <fullName evidence="3">Cytochrome C</fullName>
    </recommendedName>
</protein>
<gene>
    <name evidence="1" type="ORF">AS592_06480</name>
</gene>
<name>A0A151CG31_9BACT</name>